<keyword evidence="3" id="KW-1185">Reference proteome</keyword>
<sequence>MQYPVLRFRPLMRGLVLFGFVGCVAACQAVPQGLPLYQTPHTVLYSYVITNGMARGRLMAGPLPNAQVQAILKADRETLGALLLFQDHPSQFTLLQAGQKVEDFIGVIEAPVGTVPQPQAVAR</sequence>
<reference evidence="2 3" key="1">
    <citation type="submission" date="2019-09" db="EMBL/GenBank/DDBJ databases">
        <title>Genome sequencing of strain KACC 21233.</title>
        <authorList>
            <person name="Heo J."/>
            <person name="Kim S.-J."/>
            <person name="Kim J.-S."/>
            <person name="Hong S.-B."/>
            <person name="Kwon S.-W."/>
        </authorList>
    </citation>
    <scope>NUCLEOTIDE SEQUENCE [LARGE SCALE GENOMIC DNA]</scope>
    <source>
        <strain evidence="2 3">KACC 21233</strain>
    </source>
</reference>
<protein>
    <submittedName>
        <fullName evidence="2">Uncharacterized protein</fullName>
    </submittedName>
</protein>
<dbReference type="Proteomes" id="UP000324536">
    <property type="component" value="Chromosome"/>
</dbReference>
<evidence type="ECO:0000256" key="1">
    <source>
        <dbReference type="SAM" id="SignalP"/>
    </source>
</evidence>
<organism evidence="2 3">
    <name type="scientific">Acetobacter vaccinii</name>
    <dbReference type="NCBI Taxonomy" id="2592655"/>
    <lineage>
        <taxon>Bacteria</taxon>
        <taxon>Pseudomonadati</taxon>
        <taxon>Pseudomonadota</taxon>
        <taxon>Alphaproteobacteria</taxon>
        <taxon>Acetobacterales</taxon>
        <taxon>Acetobacteraceae</taxon>
        <taxon>Acetobacter</taxon>
    </lineage>
</organism>
<gene>
    <name evidence="2" type="ORF">FLP30_12540</name>
</gene>
<dbReference type="EMBL" id="CP043506">
    <property type="protein sequence ID" value="QEO18442.1"/>
    <property type="molecule type" value="Genomic_DNA"/>
</dbReference>
<evidence type="ECO:0000313" key="2">
    <source>
        <dbReference type="EMBL" id="QEO18442.1"/>
    </source>
</evidence>
<dbReference type="OrthoDB" id="7224786at2"/>
<proteinExistence type="predicted"/>
<evidence type="ECO:0000313" key="3">
    <source>
        <dbReference type="Proteomes" id="UP000324536"/>
    </source>
</evidence>
<dbReference type="KEGG" id="acek:FLP30_12540"/>
<feature type="signal peptide" evidence="1">
    <location>
        <begin position="1"/>
        <end position="25"/>
    </location>
</feature>
<dbReference type="RefSeq" id="WP_149280102.1">
    <property type="nucleotide sequence ID" value="NZ_CP043506.1"/>
</dbReference>
<dbReference type="AlphaFoldDB" id="A0A5C1YU15"/>
<name>A0A5C1YU15_9PROT</name>
<feature type="chain" id="PRO_5022857477" evidence="1">
    <location>
        <begin position="26"/>
        <end position="123"/>
    </location>
</feature>
<accession>A0A5C1YU15</accession>
<keyword evidence="1" id="KW-0732">Signal</keyword>